<dbReference type="Proteomes" id="UP000648075">
    <property type="component" value="Unassembled WGS sequence"/>
</dbReference>
<proteinExistence type="inferred from homology"/>
<organism evidence="4 5">
    <name type="scientific">Novosphingobium colocasiae</name>
    <dbReference type="NCBI Taxonomy" id="1256513"/>
    <lineage>
        <taxon>Bacteria</taxon>
        <taxon>Pseudomonadati</taxon>
        <taxon>Pseudomonadota</taxon>
        <taxon>Alphaproteobacteria</taxon>
        <taxon>Sphingomonadales</taxon>
        <taxon>Sphingomonadaceae</taxon>
        <taxon>Novosphingobium</taxon>
    </lineage>
</organism>
<evidence type="ECO:0000313" key="5">
    <source>
        <dbReference type="Proteomes" id="UP000648075"/>
    </source>
</evidence>
<evidence type="ECO:0000313" key="4">
    <source>
        <dbReference type="EMBL" id="GGZ11256.1"/>
    </source>
</evidence>
<comment type="caution">
    <text evidence="4">The sequence shown here is derived from an EMBL/GenBank/DDBJ whole genome shotgun (WGS) entry which is preliminary data.</text>
</comment>
<keyword evidence="5" id="KW-1185">Reference proteome</keyword>
<reference evidence="4" key="2">
    <citation type="submission" date="2020-09" db="EMBL/GenBank/DDBJ databases">
        <authorList>
            <person name="Sun Q."/>
            <person name="Kim S."/>
        </authorList>
    </citation>
    <scope>NUCLEOTIDE SEQUENCE</scope>
    <source>
        <strain evidence="4">KCTC 32255</strain>
    </source>
</reference>
<dbReference type="PANTHER" id="PTHR42748">
    <property type="entry name" value="NITROGEN METABOLITE REPRESSION PROTEIN NMRA FAMILY MEMBER"/>
    <property type="match status" value="1"/>
</dbReference>
<name>A0A918PIK5_9SPHN</name>
<sequence length="307" mass="32291">MELLDMDAKKILVTGATGAQGGAVVDAFLAAGWSVRALVRSPDSAASSALRERGVELAKGDLLDIASLETACRGCHAAFSVQMPVVNEVEGARNLAQAARAAGVKTMIHTSVSSTGWRVGLSPEKANFLKMYWDCKEGAEQVMRDAGFASCTILKPAFLMENFLLPKSPGMFPDLANRQIVMALATDKPFPSVATSDVGAAALAAATRPDDFNGVDVELAGDLSSVGDYAEVIGEVVGVPVSAQFLPADEVIARGQAAGWVESQRWSGEVGYIAKPEHQLAFGLHPTSFRTWAQAHAEGLRQATGSE</sequence>
<dbReference type="InterPro" id="IPR008030">
    <property type="entry name" value="NmrA-like"/>
</dbReference>
<dbReference type="InterPro" id="IPR051164">
    <property type="entry name" value="NmrA-like_oxidored"/>
</dbReference>
<feature type="domain" description="NmrA-like" evidence="3">
    <location>
        <begin position="8"/>
        <end position="273"/>
    </location>
</feature>
<dbReference type="CDD" id="cd05251">
    <property type="entry name" value="NmrA_like_SDR_a"/>
    <property type="match status" value="1"/>
</dbReference>
<dbReference type="AlphaFoldDB" id="A0A918PIK5"/>
<keyword evidence="2" id="KW-0521">NADP</keyword>
<dbReference type="EMBL" id="BMZA01000012">
    <property type="protein sequence ID" value="GGZ11256.1"/>
    <property type="molecule type" value="Genomic_DNA"/>
</dbReference>
<comment type="similarity">
    <text evidence="1">Belongs to the NmrA-type oxidoreductase family.</text>
</comment>
<gene>
    <name evidence="4" type="ORF">GCM10011614_27780</name>
</gene>
<dbReference type="Gene3D" id="3.40.50.720">
    <property type="entry name" value="NAD(P)-binding Rossmann-like Domain"/>
    <property type="match status" value="1"/>
</dbReference>
<dbReference type="InterPro" id="IPR036291">
    <property type="entry name" value="NAD(P)-bd_dom_sf"/>
</dbReference>
<protein>
    <submittedName>
        <fullName evidence="4">Nucleotide-diphosphate-sugar epimerase</fullName>
    </submittedName>
</protein>
<evidence type="ECO:0000256" key="2">
    <source>
        <dbReference type="ARBA" id="ARBA00022857"/>
    </source>
</evidence>
<evidence type="ECO:0000256" key="1">
    <source>
        <dbReference type="ARBA" id="ARBA00006328"/>
    </source>
</evidence>
<dbReference type="Pfam" id="PF05368">
    <property type="entry name" value="NmrA"/>
    <property type="match status" value="1"/>
</dbReference>
<dbReference type="PANTHER" id="PTHR42748:SF7">
    <property type="entry name" value="NMRA LIKE REDOX SENSOR 1-RELATED"/>
    <property type="match status" value="1"/>
</dbReference>
<evidence type="ECO:0000259" key="3">
    <source>
        <dbReference type="Pfam" id="PF05368"/>
    </source>
</evidence>
<reference evidence="4" key="1">
    <citation type="journal article" date="2014" name="Int. J. Syst. Evol. Microbiol.">
        <title>Complete genome sequence of Corynebacterium casei LMG S-19264T (=DSM 44701T), isolated from a smear-ripened cheese.</title>
        <authorList>
            <consortium name="US DOE Joint Genome Institute (JGI-PGF)"/>
            <person name="Walter F."/>
            <person name="Albersmeier A."/>
            <person name="Kalinowski J."/>
            <person name="Ruckert C."/>
        </authorList>
    </citation>
    <scope>NUCLEOTIDE SEQUENCE</scope>
    <source>
        <strain evidence="4">KCTC 32255</strain>
    </source>
</reference>
<dbReference type="SUPFAM" id="SSF51735">
    <property type="entry name" value="NAD(P)-binding Rossmann-fold domains"/>
    <property type="match status" value="1"/>
</dbReference>
<accession>A0A918PIK5</accession>